<evidence type="ECO:0008006" key="4">
    <source>
        <dbReference type="Google" id="ProtNLM"/>
    </source>
</evidence>
<sequence>MMLFVSHSKEGTTGILWHAIGTNGRITGARSTSSKINGSQGDQGDQDVISRSQCYKWFQRFENGNESLEDEEHRRRPQVVDDELLRKAIESDPTQTTRKLALEFGCSNSTIDEHACNREDKSGEEDPLAQLLHAFGTTRANRTTKGKEEDHLSIMCEKEITAKDRAVLNHILNPLMPMEVADIDGGSGLEDVPITATGIEESRNLEKEGVRLAETGQLDAAIRKFSEAIEKCPMNPSAYNNKAQALRLAGKPEEALTDLEQAIIISKGTGKSACQAFVQRAMIHRLRGEDDLARADFQKAADFGSSFAKIQMVALNPYAAMCNKMLSEVFNNLKEGKSE</sequence>
<comment type="caution">
    <text evidence="2">The sequence shown here is derived from an EMBL/GenBank/DDBJ whole genome shotgun (WGS) entry which is preliminary data.</text>
</comment>
<dbReference type="PANTHER" id="PTHR21405:SF0">
    <property type="entry name" value="TETRATRICOPEPTIDE REPEAT PROTEIN 36"/>
    <property type="match status" value="1"/>
</dbReference>
<organism evidence="2 3">
    <name type="scientific">Necator americanus</name>
    <name type="common">Human hookworm</name>
    <dbReference type="NCBI Taxonomy" id="51031"/>
    <lineage>
        <taxon>Eukaryota</taxon>
        <taxon>Metazoa</taxon>
        <taxon>Ecdysozoa</taxon>
        <taxon>Nematoda</taxon>
        <taxon>Chromadorea</taxon>
        <taxon>Rhabditida</taxon>
        <taxon>Rhabditina</taxon>
        <taxon>Rhabditomorpha</taxon>
        <taxon>Strongyloidea</taxon>
        <taxon>Ancylostomatidae</taxon>
        <taxon>Bunostominae</taxon>
        <taxon>Necator</taxon>
    </lineage>
</organism>
<gene>
    <name evidence="2" type="primary">Necator_chrII.g5381</name>
    <name evidence="2" type="ORF">RB195_017588</name>
</gene>
<proteinExistence type="inferred from homology"/>
<evidence type="ECO:0000313" key="2">
    <source>
        <dbReference type="EMBL" id="KAK6733914.1"/>
    </source>
</evidence>
<dbReference type="SUPFAM" id="SSF48452">
    <property type="entry name" value="TPR-like"/>
    <property type="match status" value="1"/>
</dbReference>
<dbReference type="InterPro" id="IPR011990">
    <property type="entry name" value="TPR-like_helical_dom_sf"/>
</dbReference>
<comment type="similarity">
    <text evidence="1">Belongs to the TTC36 family.</text>
</comment>
<name>A0ABR1C5X9_NECAM</name>
<dbReference type="InterPro" id="IPR038906">
    <property type="entry name" value="TTC36"/>
</dbReference>
<dbReference type="Gene3D" id="1.25.40.10">
    <property type="entry name" value="Tetratricopeptide repeat domain"/>
    <property type="match status" value="1"/>
</dbReference>
<dbReference type="PANTHER" id="PTHR21405">
    <property type="entry name" value="CDNA SEQUENCE BC021608"/>
    <property type="match status" value="1"/>
</dbReference>
<dbReference type="Pfam" id="PF13414">
    <property type="entry name" value="TPR_11"/>
    <property type="match status" value="1"/>
</dbReference>
<dbReference type="Proteomes" id="UP001303046">
    <property type="component" value="Unassembled WGS sequence"/>
</dbReference>
<dbReference type="InterPro" id="IPR019734">
    <property type="entry name" value="TPR_rpt"/>
</dbReference>
<evidence type="ECO:0000256" key="1">
    <source>
        <dbReference type="ARBA" id="ARBA00006995"/>
    </source>
</evidence>
<accession>A0ABR1C5X9</accession>
<evidence type="ECO:0000313" key="3">
    <source>
        <dbReference type="Proteomes" id="UP001303046"/>
    </source>
</evidence>
<dbReference type="SMART" id="SM00028">
    <property type="entry name" value="TPR"/>
    <property type="match status" value="3"/>
</dbReference>
<dbReference type="EMBL" id="JAVFWL010000002">
    <property type="protein sequence ID" value="KAK6733914.1"/>
    <property type="molecule type" value="Genomic_DNA"/>
</dbReference>
<keyword evidence="3" id="KW-1185">Reference proteome</keyword>
<reference evidence="2 3" key="1">
    <citation type="submission" date="2023-08" db="EMBL/GenBank/DDBJ databases">
        <title>A Necator americanus chromosomal reference genome.</title>
        <authorList>
            <person name="Ilik V."/>
            <person name="Petrzelkova K.J."/>
            <person name="Pardy F."/>
            <person name="Fuh T."/>
            <person name="Niatou-Singa F.S."/>
            <person name="Gouil Q."/>
            <person name="Baker L."/>
            <person name="Ritchie M.E."/>
            <person name="Jex A.R."/>
            <person name="Gazzola D."/>
            <person name="Li H."/>
            <person name="Toshio Fujiwara R."/>
            <person name="Zhan B."/>
            <person name="Aroian R.V."/>
            <person name="Pafco B."/>
            <person name="Schwarz E.M."/>
        </authorList>
    </citation>
    <scope>NUCLEOTIDE SEQUENCE [LARGE SCALE GENOMIC DNA]</scope>
    <source>
        <strain evidence="2 3">Aroian</strain>
        <tissue evidence="2">Whole animal</tissue>
    </source>
</reference>
<protein>
    <recommendedName>
        <fullName evidence="4">Tetratricopeptide repeat protein</fullName>
    </recommendedName>
</protein>